<accession>A0A428ND85</accession>
<protein>
    <submittedName>
        <fullName evidence="1">Uncharacterized protein</fullName>
    </submittedName>
</protein>
<evidence type="ECO:0000313" key="1">
    <source>
        <dbReference type="EMBL" id="RSL38746.1"/>
    </source>
</evidence>
<gene>
    <name evidence="1" type="ORF">CEP51_016887</name>
</gene>
<sequence length="89" mass="10040">SGRAINKNFTPPDLWLMFKTVVLLEEQVRARDDPQVGALLDRLRAGTQTREDFDLLNTRLVDRSQITLRLAYAPSPRSTATDGASTWKP</sequence>
<name>A0A428ND85_9HYPO</name>
<evidence type="ECO:0000313" key="2">
    <source>
        <dbReference type="Proteomes" id="UP000287972"/>
    </source>
</evidence>
<comment type="caution">
    <text evidence="1">The sequence shown here is derived from an EMBL/GenBank/DDBJ whole genome shotgun (WGS) entry which is preliminary data.</text>
</comment>
<dbReference type="EMBL" id="NKCL01001597">
    <property type="protein sequence ID" value="RSL38746.1"/>
    <property type="molecule type" value="Genomic_DNA"/>
</dbReference>
<reference evidence="1 2" key="1">
    <citation type="submission" date="2017-06" db="EMBL/GenBank/DDBJ databases">
        <title>Comparative genomic analysis of Ambrosia Fusariam Clade fungi.</title>
        <authorList>
            <person name="Stajich J.E."/>
            <person name="Carrillo J."/>
            <person name="Kijimoto T."/>
            <person name="Eskalen A."/>
            <person name="O'Donnell K."/>
            <person name="Kasson M."/>
        </authorList>
    </citation>
    <scope>NUCLEOTIDE SEQUENCE [LARGE SCALE GENOMIC DNA]</scope>
    <source>
        <strain evidence="1 2">NRRL62606</strain>
    </source>
</reference>
<organism evidence="1 2">
    <name type="scientific">Fusarium floridanum</name>
    <dbReference type="NCBI Taxonomy" id="1325733"/>
    <lineage>
        <taxon>Eukaryota</taxon>
        <taxon>Fungi</taxon>
        <taxon>Dikarya</taxon>
        <taxon>Ascomycota</taxon>
        <taxon>Pezizomycotina</taxon>
        <taxon>Sordariomycetes</taxon>
        <taxon>Hypocreomycetidae</taxon>
        <taxon>Hypocreales</taxon>
        <taxon>Nectriaceae</taxon>
        <taxon>Fusarium</taxon>
        <taxon>Fusarium solani species complex</taxon>
    </lineage>
</organism>
<feature type="non-terminal residue" evidence="1">
    <location>
        <position position="1"/>
    </location>
</feature>
<dbReference type="Proteomes" id="UP000287972">
    <property type="component" value="Unassembled WGS sequence"/>
</dbReference>
<keyword evidence="2" id="KW-1185">Reference proteome</keyword>
<proteinExistence type="predicted"/>
<dbReference type="AlphaFoldDB" id="A0A428ND85"/>